<evidence type="ECO:0000256" key="4">
    <source>
        <dbReference type="ARBA" id="ARBA00022967"/>
    </source>
</evidence>
<dbReference type="Proteomes" id="UP000592216">
    <property type="component" value="Unassembled WGS sequence"/>
</dbReference>
<evidence type="ECO:0000256" key="2">
    <source>
        <dbReference type="ARBA" id="ARBA00022741"/>
    </source>
</evidence>
<evidence type="ECO:0000256" key="1">
    <source>
        <dbReference type="ARBA" id="ARBA00022448"/>
    </source>
</evidence>
<evidence type="ECO:0000259" key="6">
    <source>
        <dbReference type="PROSITE" id="PS50893"/>
    </source>
</evidence>
<proteinExistence type="predicted"/>
<dbReference type="GO" id="GO:0016887">
    <property type="term" value="F:ATP hydrolysis activity"/>
    <property type="evidence" value="ECO:0007669"/>
    <property type="project" value="InterPro"/>
</dbReference>
<name>A0A850Q7A5_9RHOB</name>
<dbReference type="PANTHER" id="PTHR42794:SF1">
    <property type="entry name" value="HEMIN IMPORT ATP-BINDING PROTEIN HMUV"/>
    <property type="match status" value="1"/>
</dbReference>
<keyword evidence="4" id="KW-1278">Translocase</keyword>
<dbReference type="Pfam" id="PF00005">
    <property type="entry name" value="ABC_tran"/>
    <property type="match status" value="1"/>
</dbReference>
<dbReference type="EMBL" id="JABCJE010000010">
    <property type="protein sequence ID" value="NVO25006.1"/>
    <property type="molecule type" value="Genomic_DNA"/>
</dbReference>
<feature type="domain" description="ABC transporter" evidence="6">
    <location>
        <begin position="2"/>
        <end position="239"/>
    </location>
</feature>
<dbReference type="InterPro" id="IPR003593">
    <property type="entry name" value="AAA+_ATPase"/>
</dbReference>
<dbReference type="GO" id="GO:0005524">
    <property type="term" value="F:ATP binding"/>
    <property type="evidence" value="ECO:0007669"/>
    <property type="project" value="UniProtKB-KW"/>
</dbReference>
<evidence type="ECO:0000256" key="5">
    <source>
        <dbReference type="ARBA" id="ARBA00037066"/>
    </source>
</evidence>
<comment type="function">
    <text evidence="5">Part of the ABC transporter complex HmuTUV involved in hemin import. Responsible for energy coupling to the transport system.</text>
</comment>
<dbReference type="NCBIfam" id="NF010068">
    <property type="entry name" value="PRK13548.1"/>
    <property type="match status" value="1"/>
</dbReference>
<dbReference type="PROSITE" id="PS00211">
    <property type="entry name" value="ABC_TRANSPORTER_1"/>
    <property type="match status" value="1"/>
</dbReference>
<dbReference type="SUPFAM" id="SSF52540">
    <property type="entry name" value="P-loop containing nucleoside triphosphate hydrolases"/>
    <property type="match status" value="1"/>
</dbReference>
<protein>
    <submittedName>
        <fullName evidence="7">Heme ABC transporter ATP-binding protein</fullName>
    </submittedName>
</protein>
<sequence length="262" mass="28083">MLIANDIHVRLGHKEILRGVTTSFAPAQVSVIVGPNGSGKTTLLRALTAELPCAGQITLNGHDIRATPAWKLAAIRAVLPQSTVLTFPFTVAEVVRLGQMGGIGAGGPDRTVEALNRVGLQSYGERFYSDLSGGEQQRVQLARVLLQVWRPVGPDGSPRWLILDEPVSSLDIGHQLMVMQIARDFADQGGGVVAVMHDLNLSAMFADHMVLMRNGRIAVQGLVREVLVDHHLSAAYGCGLRVGVTPPEQPLFVLPQAALTED</sequence>
<dbReference type="InterPro" id="IPR003439">
    <property type="entry name" value="ABC_transporter-like_ATP-bd"/>
</dbReference>
<dbReference type="InterPro" id="IPR017871">
    <property type="entry name" value="ABC_transporter-like_CS"/>
</dbReference>
<gene>
    <name evidence="7" type="ORF">HJ536_16745</name>
</gene>
<dbReference type="RefSeq" id="WP_177158600.1">
    <property type="nucleotide sequence ID" value="NZ_JABCJE010000010.1"/>
</dbReference>
<evidence type="ECO:0000256" key="3">
    <source>
        <dbReference type="ARBA" id="ARBA00022840"/>
    </source>
</evidence>
<accession>A0A850Q7A5</accession>
<keyword evidence="2" id="KW-0547">Nucleotide-binding</keyword>
<evidence type="ECO:0000313" key="8">
    <source>
        <dbReference type="Proteomes" id="UP000592216"/>
    </source>
</evidence>
<keyword evidence="1" id="KW-0813">Transport</keyword>
<reference evidence="7 8" key="1">
    <citation type="submission" date="2020-04" db="EMBL/GenBank/DDBJ databases">
        <title>Donghicola sp., a member of the Rhodobacteraceae family isolated from mangrove forest in Thailand.</title>
        <authorList>
            <person name="Charoenyingcharoen P."/>
            <person name="Yukphan P."/>
        </authorList>
    </citation>
    <scope>NUCLEOTIDE SEQUENCE [LARGE SCALE GENOMIC DNA]</scope>
    <source>
        <strain evidence="7 8">B5-SW-15</strain>
    </source>
</reference>
<dbReference type="InterPro" id="IPR027417">
    <property type="entry name" value="P-loop_NTPase"/>
</dbReference>
<dbReference type="SMART" id="SM00382">
    <property type="entry name" value="AAA"/>
    <property type="match status" value="1"/>
</dbReference>
<evidence type="ECO:0000313" key="7">
    <source>
        <dbReference type="EMBL" id="NVO25006.1"/>
    </source>
</evidence>
<keyword evidence="3 7" id="KW-0067">ATP-binding</keyword>
<dbReference type="PANTHER" id="PTHR42794">
    <property type="entry name" value="HEMIN IMPORT ATP-BINDING PROTEIN HMUV"/>
    <property type="match status" value="1"/>
</dbReference>
<dbReference type="PROSITE" id="PS50893">
    <property type="entry name" value="ABC_TRANSPORTER_2"/>
    <property type="match status" value="1"/>
</dbReference>
<organism evidence="7 8">
    <name type="scientific">Donghicola mangrovi</name>
    <dbReference type="NCBI Taxonomy" id="2729614"/>
    <lineage>
        <taxon>Bacteria</taxon>
        <taxon>Pseudomonadati</taxon>
        <taxon>Pseudomonadota</taxon>
        <taxon>Alphaproteobacteria</taxon>
        <taxon>Rhodobacterales</taxon>
        <taxon>Roseobacteraceae</taxon>
        <taxon>Donghicola</taxon>
    </lineage>
</organism>
<comment type="caution">
    <text evidence="7">The sequence shown here is derived from an EMBL/GenBank/DDBJ whole genome shotgun (WGS) entry which is preliminary data.</text>
</comment>
<dbReference type="Gene3D" id="3.40.50.300">
    <property type="entry name" value="P-loop containing nucleotide triphosphate hydrolases"/>
    <property type="match status" value="1"/>
</dbReference>
<dbReference type="AlphaFoldDB" id="A0A850Q7A5"/>
<dbReference type="CDD" id="cd03214">
    <property type="entry name" value="ABC_Iron-Siderophores_B12_Hemin"/>
    <property type="match status" value="1"/>
</dbReference>